<dbReference type="RefSeq" id="YP_009229986.1">
    <property type="nucleotide sequence ID" value="NC_029304.2"/>
</dbReference>
<dbReference type="Proteomes" id="UP000202719">
    <property type="component" value="Segment"/>
</dbReference>
<sequence>MSSAKTRLFLTIEKLKNIMEDGQMTYPFWEKFFPLLGNNTNVITIDVTTLGDLINEAAETADQLIVTQGGVMYSQYLQNPTDPMMTATTTNQSPSFYRRLLLNNTSAGNVTTPSTIVLDMKQYHSYAEKIATYFVSASVSSTVFTVKDIVKLYLFISQKPKLQPLFKLMEQLLFKTPKTCIPTVDANTKSFVLDNLRDLTTMTNYRLDNESLVLMLTNLQYALNNELCKYPNVRVREYISDLNVYDNEVQPSKAFADKFKLLVTLKPTHCISGGNKNALFRSSTLTNIESVAAEMERNCNMYRMVYNSINNIFINAVEQSAAENIKFDIKDYNKRFVVLERVRENSRNNVVDKLVVGDVNGRKRTQTIDKTLTTQNNKRRTIYNK</sequence>
<dbReference type="EMBL" id="KP658210">
    <property type="protein sequence ID" value="ALN42007.1"/>
    <property type="molecule type" value="Genomic_DNA"/>
</dbReference>
<dbReference type="KEGG" id="vg:26855093"/>
<accession>A0A109WW75</accession>
<dbReference type="InterPro" id="IPR008562">
    <property type="entry name" value="AcMNPV_C42"/>
</dbReference>
<dbReference type="EMBL" id="KU593505">
    <property type="protein sequence ID" value="AMF83819.1"/>
    <property type="molecule type" value="Genomic_DNA"/>
</dbReference>
<dbReference type="GeneID" id="26855093"/>
<dbReference type="OrthoDB" id="4354at10239"/>
<reference evidence="2 3" key="1">
    <citation type="journal article" date="2015" name="Virol. Sin.">
        <title>Genome sequencing and analysis of a granulovirus isolated from the Asiatic rice leafroller, Cnaphalocrocis medinalis.</title>
        <authorList>
            <person name="Zhang S."/>
            <person name="Zhu Z."/>
            <person name="Sun S."/>
            <person name="Chen Q."/>
            <person name="Deng F."/>
            <person name="Yang K."/>
        </authorList>
    </citation>
    <scope>NUCLEOTIDE SEQUENCE [LARGE SCALE GENOMIC DNA]</scope>
    <source>
        <strain evidence="2 3">Enping</strain>
    </source>
</reference>
<reference evidence="2" key="3">
    <citation type="submission" date="2016-01" db="EMBL/GenBank/DDBJ databases">
        <authorList>
            <person name="McClelland M."/>
            <person name="Jain A."/>
            <person name="Saraogi P."/>
            <person name="Mendelson R."/>
            <person name="Westerman R."/>
            <person name="SanMiguel P."/>
            <person name="Csonka L."/>
        </authorList>
    </citation>
    <scope>NUCLEOTIDE SEQUENCE</scope>
    <source>
        <strain evidence="2">Enping</strain>
    </source>
</reference>
<reference evidence="1" key="2">
    <citation type="journal article" date="2016" name="PLoS ONE">
        <title>Genome of Cnaphalocrocis medinalis Granulovirus, the First Crambidae-Infecting Betabaculovirus Isolated from Rice Leaffolder to Sequenced.</title>
        <authorList>
            <person name="Han G."/>
            <person name="Xu J."/>
            <person name="Liu Q."/>
            <person name="Li C."/>
            <person name="Xu H."/>
            <person name="Lu Z."/>
        </authorList>
    </citation>
    <scope>NUCLEOTIDE SEQUENCE</scope>
</reference>
<organism evidence="2 3">
    <name type="scientific">Cnaphalocrocis medinalis granulovirus</name>
    <dbReference type="NCBI Taxonomy" id="1750712"/>
    <lineage>
        <taxon>Viruses</taxon>
        <taxon>Viruses incertae sedis</taxon>
        <taxon>Naldaviricetes</taxon>
        <taxon>Lefavirales</taxon>
        <taxon>Baculoviridae</taxon>
        <taxon>Betabaculovirus</taxon>
        <taxon>Betabaculovirus cnamedinalis</taxon>
    </lineage>
</organism>
<protein>
    <submittedName>
        <fullName evidence="1 2">p40</fullName>
    </submittedName>
</protein>
<evidence type="ECO:0000313" key="2">
    <source>
        <dbReference type="EMBL" id="AMF83819.1"/>
    </source>
</evidence>
<name>A0A109WW75_9BBAC</name>
<evidence type="ECO:0000313" key="3">
    <source>
        <dbReference type="Proteomes" id="UP000202719"/>
    </source>
</evidence>
<keyword evidence="3" id="KW-1185">Reference proteome</keyword>
<dbReference type="Pfam" id="PF05815">
    <property type="entry name" value="AcMNPV_Orf101"/>
    <property type="match status" value="1"/>
</dbReference>
<evidence type="ECO:0000313" key="1">
    <source>
        <dbReference type="EMBL" id="ALN42007.1"/>
    </source>
</evidence>
<proteinExistence type="predicted"/>